<evidence type="ECO:0000256" key="3">
    <source>
        <dbReference type="ARBA" id="ARBA00012832"/>
    </source>
</evidence>
<dbReference type="NCBIfam" id="TIGR00435">
    <property type="entry name" value="cysS"/>
    <property type="match status" value="1"/>
</dbReference>
<reference evidence="18" key="1">
    <citation type="journal article" date="2023" name="Commun. Biol.">
        <title>Genome analysis of Parmales, the sister group of diatoms, reveals the evolutionary specialization of diatoms from phago-mixotrophs to photoautotrophs.</title>
        <authorList>
            <person name="Ban H."/>
            <person name="Sato S."/>
            <person name="Yoshikawa S."/>
            <person name="Yamada K."/>
            <person name="Nakamura Y."/>
            <person name="Ichinomiya M."/>
            <person name="Sato N."/>
            <person name="Blanc-Mathieu R."/>
            <person name="Endo H."/>
            <person name="Kuwata A."/>
            <person name="Ogata H."/>
        </authorList>
    </citation>
    <scope>NUCLEOTIDE SEQUENCE [LARGE SCALE GENOMIC DNA]</scope>
    <source>
        <strain evidence="18">NIES 3699</strain>
    </source>
</reference>
<evidence type="ECO:0000256" key="1">
    <source>
        <dbReference type="ARBA" id="ARBA00001947"/>
    </source>
</evidence>
<protein>
    <recommendedName>
        <fullName evidence="3">cysteine--tRNA ligase</fullName>
        <ecNumber evidence="3">6.1.1.16</ecNumber>
    </recommendedName>
    <alternativeName>
        <fullName evidence="11">Cysteinyl-tRNA synthetase</fullName>
    </alternativeName>
</protein>
<evidence type="ECO:0000256" key="12">
    <source>
        <dbReference type="SAM" id="MobiDB-lite"/>
    </source>
</evidence>
<dbReference type="InterPro" id="IPR014729">
    <property type="entry name" value="Rossmann-like_a/b/a_fold"/>
</dbReference>
<evidence type="ECO:0000313" key="18">
    <source>
        <dbReference type="Proteomes" id="UP001165160"/>
    </source>
</evidence>
<dbReference type="InterPro" id="IPR056411">
    <property type="entry name" value="CysS_C"/>
</dbReference>
<dbReference type="Pfam" id="PF01406">
    <property type="entry name" value="tRNA-synt_1e"/>
    <property type="match status" value="1"/>
</dbReference>
<accession>A0A9W7C3S7</accession>
<name>A0A9W7C3S7_9STRA</name>
<dbReference type="PRINTS" id="PR00983">
    <property type="entry name" value="TRNASYNTHCYS"/>
</dbReference>
<dbReference type="EC" id="6.1.1.16" evidence="3"/>
<evidence type="ECO:0000256" key="2">
    <source>
        <dbReference type="ARBA" id="ARBA00005594"/>
    </source>
</evidence>
<dbReference type="Pfam" id="PF09190">
    <property type="entry name" value="DALR_2"/>
    <property type="match status" value="1"/>
</dbReference>
<keyword evidence="7" id="KW-0862">Zinc</keyword>
<keyword evidence="13" id="KW-0732">Signal</keyword>
<dbReference type="Proteomes" id="UP001165160">
    <property type="component" value="Unassembled WGS sequence"/>
</dbReference>
<comment type="cofactor">
    <cofactor evidence="1">
        <name>Zn(2+)</name>
        <dbReference type="ChEBI" id="CHEBI:29105"/>
    </cofactor>
</comment>
<dbReference type="Pfam" id="PF23493">
    <property type="entry name" value="CysS_C"/>
    <property type="match status" value="1"/>
</dbReference>
<evidence type="ECO:0000256" key="7">
    <source>
        <dbReference type="ARBA" id="ARBA00022833"/>
    </source>
</evidence>
<dbReference type="SUPFAM" id="SSF47323">
    <property type="entry name" value="Anticodon-binding domain of a subclass of class I aminoacyl-tRNA synthetases"/>
    <property type="match status" value="1"/>
</dbReference>
<dbReference type="InterPro" id="IPR015273">
    <property type="entry name" value="Cys-tRNA-synt_Ia_DALR"/>
</dbReference>
<keyword evidence="10" id="KW-0030">Aminoacyl-tRNA synthetase</keyword>
<dbReference type="GO" id="GO:0006423">
    <property type="term" value="P:cysteinyl-tRNA aminoacylation"/>
    <property type="evidence" value="ECO:0007669"/>
    <property type="project" value="InterPro"/>
</dbReference>
<feature type="compositionally biased region" description="Acidic residues" evidence="12">
    <location>
        <begin position="453"/>
        <end position="471"/>
    </location>
</feature>
<dbReference type="InterPro" id="IPR032678">
    <property type="entry name" value="tRNA-synt_1_cat_dom"/>
</dbReference>
<proteinExistence type="inferred from homology"/>
<dbReference type="InterPro" id="IPR024909">
    <property type="entry name" value="Cys-tRNA/MSH_ligase"/>
</dbReference>
<feature type="domain" description="Cysteinyl-tRNA ligase anticodon binding" evidence="16">
    <location>
        <begin position="473"/>
        <end position="515"/>
    </location>
</feature>
<dbReference type="InterPro" id="IPR015803">
    <property type="entry name" value="Cys-tRNA-ligase"/>
</dbReference>
<dbReference type="GO" id="GO:0005524">
    <property type="term" value="F:ATP binding"/>
    <property type="evidence" value="ECO:0007669"/>
    <property type="project" value="UniProtKB-KW"/>
</dbReference>
<comment type="similarity">
    <text evidence="2">Belongs to the class-I aminoacyl-tRNA synthetase family.</text>
</comment>
<feature type="signal peptide" evidence="13">
    <location>
        <begin position="1"/>
        <end position="25"/>
    </location>
</feature>
<evidence type="ECO:0000256" key="13">
    <source>
        <dbReference type="SAM" id="SignalP"/>
    </source>
</evidence>
<evidence type="ECO:0000256" key="11">
    <source>
        <dbReference type="ARBA" id="ARBA00031499"/>
    </source>
</evidence>
<keyword evidence="9" id="KW-0648">Protein biosynthesis</keyword>
<evidence type="ECO:0000256" key="5">
    <source>
        <dbReference type="ARBA" id="ARBA00022723"/>
    </source>
</evidence>
<dbReference type="GO" id="GO:0046872">
    <property type="term" value="F:metal ion binding"/>
    <property type="evidence" value="ECO:0007669"/>
    <property type="project" value="UniProtKB-KW"/>
</dbReference>
<evidence type="ECO:0000256" key="8">
    <source>
        <dbReference type="ARBA" id="ARBA00022840"/>
    </source>
</evidence>
<evidence type="ECO:0000256" key="10">
    <source>
        <dbReference type="ARBA" id="ARBA00023146"/>
    </source>
</evidence>
<evidence type="ECO:0000256" key="4">
    <source>
        <dbReference type="ARBA" id="ARBA00022598"/>
    </source>
</evidence>
<dbReference type="CDD" id="cd00672">
    <property type="entry name" value="CysRS_core"/>
    <property type="match status" value="1"/>
</dbReference>
<evidence type="ECO:0000259" key="14">
    <source>
        <dbReference type="Pfam" id="PF01406"/>
    </source>
</evidence>
<evidence type="ECO:0000259" key="16">
    <source>
        <dbReference type="Pfam" id="PF23493"/>
    </source>
</evidence>
<evidence type="ECO:0000256" key="9">
    <source>
        <dbReference type="ARBA" id="ARBA00022917"/>
    </source>
</evidence>
<feature type="domain" description="Cysteinyl-tRNA synthetase class Ia DALR" evidence="15">
    <location>
        <begin position="389"/>
        <end position="446"/>
    </location>
</feature>
<feature type="domain" description="tRNA synthetases class I catalytic" evidence="14">
    <location>
        <begin position="58"/>
        <end position="352"/>
    </location>
</feature>
<dbReference type="InterPro" id="IPR009080">
    <property type="entry name" value="tRNAsynth_Ia_anticodon-bd"/>
</dbReference>
<dbReference type="SUPFAM" id="SSF52374">
    <property type="entry name" value="Nucleotidylyl transferase"/>
    <property type="match status" value="1"/>
</dbReference>
<dbReference type="AlphaFoldDB" id="A0A9W7C3S7"/>
<keyword evidence="8" id="KW-0067">ATP-binding</keyword>
<dbReference type="PANTHER" id="PTHR10890">
    <property type="entry name" value="CYSTEINYL-TRNA SYNTHETASE"/>
    <property type="match status" value="1"/>
</dbReference>
<feature type="region of interest" description="Disordered" evidence="12">
    <location>
        <begin position="451"/>
        <end position="471"/>
    </location>
</feature>
<keyword evidence="18" id="KW-1185">Reference proteome</keyword>
<gene>
    <name evidence="17" type="ORF">TrVE_jg12322</name>
</gene>
<dbReference type="Gene3D" id="1.20.120.1910">
    <property type="entry name" value="Cysteine-tRNA ligase, C-terminal anti-codon recognition domain"/>
    <property type="match status" value="1"/>
</dbReference>
<keyword evidence="4" id="KW-0436">Ligase</keyword>
<dbReference type="GO" id="GO:0005737">
    <property type="term" value="C:cytoplasm"/>
    <property type="evidence" value="ECO:0007669"/>
    <property type="project" value="InterPro"/>
</dbReference>
<evidence type="ECO:0000256" key="6">
    <source>
        <dbReference type="ARBA" id="ARBA00022741"/>
    </source>
</evidence>
<dbReference type="Gene3D" id="3.40.50.620">
    <property type="entry name" value="HUPs"/>
    <property type="match status" value="1"/>
</dbReference>
<sequence>MQYYYSSSVIILLLSCIITLPSLHSLNLPKVPSPKTLPNGLPELNLYDTSTSSLKPFTPLTPPFVKMYTCGPTVYAPAHIGNFRAFLTYDILKRVLSRIYGFNVTHVLNLTDVDDKIIKKCRSENKTLKQVTEKYTKIFKADLHNLNVIPADDYPLATSYIPEMVEMILKLKSVGKAYDDEDGWWFDVSEDDNYGKRLVNRKVESKEEGAESADFALWKFEKPGIDVPTGLWDTELGRGRPGWHIECSAIAKKLLGEKIDLHAGGVDLTFPHHENEAAQCAGVDGGEGWCGCWVHNGFVNVGGEKMSKSLNNFKTLEGSCPTRNMKRAYRWLVVSSHYRGALTYTEESLEAAEGAIKRVDKLAKALDKVEVVGQSGGELGDVVEGARVKFYEAVSDDLKMPRAAAAMFDVVKAAEKEARKEGKDRDDVDLGFAKGVLLEFDEIFGIMYTPEAGEGEEEAEGAEEGGGGEEAGEDVWNLVEARKAAKADKDWGEADRLRDEIKTMGWVVVDGKDGAQLEKV</sequence>
<organism evidence="17 18">
    <name type="scientific">Triparma verrucosa</name>
    <dbReference type="NCBI Taxonomy" id="1606542"/>
    <lineage>
        <taxon>Eukaryota</taxon>
        <taxon>Sar</taxon>
        <taxon>Stramenopiles</taxon>
        <taxon>Ochrophyta</taxon>
        <taxon>Bolidophyceae</taxon>
        <taxon>Parmales</taxon>
        <taxon>Triparmaceae</taxon>
        <taxon>Triparma</taxon>
    </lineage>
</organism>
<keyword evidence="5" id="KW-0479">Metal-binding</keyword>
<comment type="caution">
    <text evidence="17">The sequence shown here is derived from an EMBL/GenBank/DDBJ whole genome shotgun (WGS) entry which is preliminary data.</text>
</comment>
<dbReference type="HAMAP" id="MF_00041">
    <property type="entry name" value="Cys_tRNA_synth"/>
    <property type="match status" value="1"/>
</dbReference>
<dbReference type="PANTHER" id="PTHR10890:SF25">
    <property type="entry name" value="CYSTEINE--TRNA LIGASE, CHLOROPLASTIC_MITOCHONDRIAL"/>
    <property type="match status" value="1"/>
</dbReference>
<keyword evidence="6" id="KW-0547">Nucleotide-binding</keyword>
<evidence type="ECO:0000259" key="15">
    <source>
        <dbReference type="Pfam" id="PF09190"/>
    </source>
</evidence>
<dbReference type="EMBL" id="BRXX01000288">
    <property type="protein sequence ID" value="GMI02747.1"/>
    <property type="molecule type" value="Genomic_DNA"/>
</dbReference>
<feature type="chain" id="PRO_5040741390" description="cysteine--tRNA ligase" evidence="13">
    <location>
        <begin position="26"/>
        <end position="520"/>
    </location>
</feature>
<dbReference type="GO" id="GO:0004817">
    <property type="term" value="F:cysteine-tRNA ligase activity"/>
    <property type="evidence" value="ECO:0007669"/>
    <property type="project" value="UniProtKB-EC"/>
</dbReference>
<evidence type="ECO:0000313" key="17">
    <source>
        <dbReference type="EMBL" id="GMI02747.1"/>
    </source>
</evidence>